<dbReference type="Proteomes" id="UP000005808">
    <property type="component" value="Unassembled WGS sequence"/>
</dbReference>
<accession>H1S749</accession>
<protein>
    <submittedName>
        <fullName evidence="1">Uncharacterized protein</fullName>
    </submittedName>
</protein>
<dbReference type="EMBL" id="AHJE01000045">
    <property type="protein sequence ID" value="EHP41656.1"/>
    <property type="molecule type" value="Genomic_DNA"/>
</dbReference>
<comment type="caution">
    <text evidence="1">The sequence shown here is derived from an EMBL/GenBank/DDBJ whole genome shotgun (WGS) entry which is preliminary data.</text>
</comment>
<evidence type="ECO:0000313" key="1">
    <source>
        <dbReference type="EMBL" id="EHP41656.1"/>
    </source>
</evidence>
<gene>
    <name evidence="1" type="ORF">OR16_19191</name>
</gene>
<dbReference type="Gene3D" id="3.40.50.1820">
    <property type="entry name" value="alpha/beta hydrolase"/>
    <property type="match status" value="1"/>
</dbReference>
<name>H1S749_9BURK</name>
<dbReference type="AlphaFoldDB" id="H1S749"/>
<proteinExistence type="predicted"/>
<sequence>MVGTSRGTQSVAATAIRLADGGGPDGIVLTATILRDDRGQQVPAMDLEKLSIPVLVVHHEQDGCKQCPYGEVQGLMDKLAKTPKAGLIHFAGGRNVGDPCEAMAYHGFNGIEPQVVQAVARWIAEK</sequence>
<reference evidence="1 2" key="1">
    <citation type="journal article" date="2012" name="J. Bacteriol.">
        <title>De Novo Genome Project of Cupriavidus basilensis OR16.</title>
        <authorList>
            <person name="Cserhati M."/>
            <person name="Kriszt B."/>
            <person name="Szoboszlay S."/>
            <person name="Toth A."/>
            <person name="Szabo I."/>
            <person name="Tancsics A."/>
            <person name="Nagy I."/>
            <person name="Horvath B."/>
            <person name="Nagy I."/>
            <person name="Kukolya J."/>
        </authorList>
    </citation>
    <scope>NUCLEOTIDE SEQUENCE [LARGE SCALE GENOMIC DNA]</scope>
    <source>
        <strain evidence="1 2">OR16</strain>
    </source>
</reference>
<evidence type="ECO:0000313" key="2">
    <source>
        <dbReference type="Proteomes" id="UP000005808"/>
    </source>
</evidence>
<dbReference type="SUPFAM" id="SSF53474">
    <property type="entry name" value="alpha/beta-Hydrolases"/>
    <property type="match status" value="1"/>
</dbReference>
<organism evidence="1 2">
    <name type="scientific">Cupriavidus basilensis OR16</name>
    <dbReference type="NCBI Taxonomy" id="1127483"/>
    <lineage>
        <taxon>Bacteria</taxon>
        <taxon>Pseudomonadati</taxon>
        <taxon>Pseudomonadota</taxon>
        <taxon>Betaproteobacteria</taxon>
        <taxon>Burkholderiales</taxon>
        <taxon>Burkholderiaceae</taxon>
        <taxon>Cupriavidus</taxon>
    </lineage>
</organism>
<dbReference type="InterPro" id="IPR029058">
    <property type="entry name" value="AB_hydrolase_fold"/>
</dbReference>
<dbReference type="PATRIC" id="fig|1127483.3.peg.3846"/>